<name>A0ABM3VLA1_MUSDO</name>
<proteinExistence type="predicted"/>
<sequence length="778" mass="87285">MQYQGGSWYLPWGIPIQKMIPMAYGQPGSTPMDSYLATNNTSLTCHVLTNPHQGNVNTNAVSPIQVQANAATNNYHQHATFNPHAVGKLACTTAVDNLHGSNASSTNVQRPGSALTSSILNGHPRAILPNAPLSSTHSPHQNMLMSSSMFAPLTLPQYIASPTAAAAAAVALNNSMTGMSNNRPSLPDCTRLISQQQQQQQSNQNTTSTSPLACISSSASPNPAVPTSLSLNVDVVAMRHHINNVNVANNLPIPLTKILSNFDDYKEKKKPNVSEKRKVEDNEQLKDLKKAKLETKALKAKRPGFTDERYHETSYYIENGLRKVYPYYFTFTTFTKGRWVGEKILDVFSREFRAHPAEEYERCIKSGTLTVNYEKVPIDYKLKHNDLLANIVHRHEVPVTSEPITIVHMDDDIVVVNKPASIPVHPCGRYRHNTVVFILAKEFNLKNLRTIHRLDRLTSGLLLFGRSPKKARLLEHQIRNRQVQKEYICRVEGNFPEGIIECNEPIEVVSYKIGVCKVSPKGKECKTTFQKLSYDGKSSVVLCKPLTGRMHQIRVHLQYLGYPVANDPLYNHEVFGPLKGRGGDIGGKTDEELVRDLINIHNAENWLGIDGDSELSFFKPHKGDCEVDSLPVGNHPLCEEDNDVMSRETSPIYSNSPSIVDMNPENATNCCNAVDNLTNKLGDMQQSSDQPENEVHLSMNHVKVTVATQTDHESPDTTFNAEKVTLDKHCYECKVRYRDPKPKDLIMYLHAWKYKVNILKTYKHIYRYLALCTYYITI</sequence>
<gene>
    <name evidence="4 5 6 7 8" type="primary">LOC101896025</name>
</gene>
<accession>A0ABM3VLA1</accession>
<dbReference type="GeneID" id="101896025"/>
<organism evidence="3 8">
    <name type="scientific">Musca domestica</name>
    <name type="common">House fly</name>
    <dbReference type="NCBI Taxonomy" id="7370"/>
    <lineage>
        <taxon>Eukaryota</taxon>
        <taxon>Metazoa</taxon>
        <taxon>Ecdysozoa</taxon>
        <taxon>Arthropoda</taxon>
        <taxon>Hexapoda</taxon>
        <taxon>Insecta</taxon>
        <taxon>Pterygota</taxon>
        <taxon>Neoptera</taxon>
        <taxon>Endopterygota</taxon>
        <taxon>Diptera</taxon>
        <taxon>Brachycera</taxon>
        <taxon>Muscomorpha</taxon>
        <taxon>Muscoidea</taxon>
        <taxon>Muscidae</taxon>
        <taxon>Musca</taxon>
    </lineage>
</organism>
<dbReference type="CDD" id="cd02557">
    <property type="entry name" value="PseudoU_synth_ScRIB2"/>
    <property type="match status" value="1"/>
</dbReference>
<dbReference type="RefSeq" id="XP_058986559.1">
    <property type="nucleotide sequence ID" value="XM_059130576.1"/>
</dbReference>
<dbReference type="Pfam" id="PF00849">
    <property type="entry name" value="PseudoU_synth_2"/>
    <property type="match status" value="1"/>
</dbReference>
<dbReference type="RefSeq" id="XP_058986573.1">
    <property type="nucleotide sequence ID" value="XM_059130590.1"/>
</dbReference>
<dbReference type="InterPro" id="IPR020103">
    <property type="entry name" value="PsdUridine_synth_cat_dom_sf"/>
</dbReference>
<feature type="domain" description="Pseudouridine synthase RsuA/RluA-like" evidence="2">
    <location>
        <begin position="412"/>
        <end position="558"/>
    </location>
</feature>
<dbReference type="PANTHER" id="PTHR21600">
    <property type="entry name" value="MITOCHONDRIAL RNA PSEUDOURIDINE SYNTHASE"/>
    <property type="match status" value="1"/>
</dbReference>
<dbReference type="NCBIfam" id="TIGR00005">
    <property type="entry name" value="rluA_subfam"/>
    <property type="match status" value="1"/>
</dbReference>
<keyword evidence="3" id="KW-1185">Reference proteome</keyword>
<dbReference type="Proteomes" id="UP001652621">
    <property type="component" value="Unplaced"/>
</dbReference>
<dbReference type="PANTHER" id="PTHR21600:SF40">
    <property type="entry name" value="PSEUDOURIDYLATE SYNTHASE RPUSD2"/>
    <property type="match status" value="1"/>
</dbReference>
<evidence type="ECO:0000259" key="2">
    <source>
        <dbReference type="Pfam" id="PF00849"/>
    </source>
</evidence>
<dbReference type="PROSITE" id="PS01129">
    <property type="entry name" value="PSI_RLU"/>
    <property type="match status" value="1"/>
</dbReference>
<dbReference type="InterPro" id="IPR006225">
    <property type="entry name" value="PsdUridine_synth_RluC/D"/>
</dbReference>
<dbReference type="RefSeq" id="XP_058986582.1">
    <property type="nucleotide sequence ID" value="XM_059130599.1"/>
</dbReference>
<reference evidence="4 5" key="1">
    <citation type="submission" date="2025-05" db="UniProtKB">
        <authorList>
            <consortium name="RefSeq"/>
        </authorList>
    </citation>
    <scope>IDENTIFICATION</scope>
    <source>
        <strain evidence="4 5">Aabys</strain>
        <tissue evidence="4 5">Whole body</tissue>
    </source>
</reference>
<dbReference type="RefSeq" id="XP_058986564.1">
    <property type="nucleotide sequence ID" value="XM_059130581.1"/>
</dbReference>
<evidence type="ECO:0000313" key="8">
    <source>
        <dbReference type="RefSeq" id="XP_058986582.1"/>
    </source>
</evidence>
<evidence type="ECO:0000313" key="7">
    <source>
        <dbReference type="RefSeq" id="XP_058986573.1"/>
    </source>
</evidence>
<evidence type="ECO:0000313" key="3">
    <source>
        <dbReference type="Proteomes" id="UP001652621"/>
    </source>
</evidence>
<dbReference type="Gene3D" id="3.30.2350.10">
    <property type="entry name" value="Pseudouridine synthase"/>
    <property type="match status" value="1"/>
</dbReference>
<evidence type="ECO:0000256" key="1">
    <source>
        <dbReference type="SAM" id="MobiDB-lite"/>
    </source>
</evidence>
<dbReference type="InterPro" id="IPR006145">
    <property type="entry name" value="PsdUridine_synth_RsuA/RluA"/>
</dbReference>
<evidence type="ECO:0000313" key="5">
    <source>
        <dbReference type="RefSeq" id="XP_058986564.1"/>
    </source>
</evidence>
<feature type="compositionally biased region" description="Polar residues" evidence="1">
    <location>
        <begin position="215"/>
        <end position="224"/>
    </location>
</feature>
<dbReference type="InterPro" id="IPR050188">
    <property type="entry name" value="RluA_PseudoU_synthase"/>
</dbReference>
<dbReference type="InterPro" id="IPR006224">
    <property type="entry name" value="PsdUridine_synth_RluA-like_CS"/>
</dbReference>
<evidence type="ECO:0000313" key="6">
    <source>
        <dbReference type="RefSeq" id="XP_058986569.1"/>
    </source>
</evidence>
<dbReference type="RefSeq" id="XP_058986569.1">
    <property type="nucleotide sequence ID" value="XM_059130586.1"/>
</dbReference>
<dbReference type="SUPFAM" id="SSF55120">
    <property type="entry name" value="Pseudouridine synthase"/>
    <property type="match status" value="1"/>
</dbReference>
<feature type="region of interest" description="Disordered" evidence="1">
    <location>
        <begin position="179"/>
        <end position="224"/>
    </location>
</feature>
<feature type="compositionally biased region" description="Low complexity" evidence="1">
    <location>
        <begin position="194"/>
        <end position="210"/>
    </location>
</feature>
<protein>
    <submittedName>
        <fullName evidence="4 5">Pseudouridylate synthase RPUSD2 isoform X1</fullName>
    </submittedName>
</protein>
<evidence type="ECO:0000313" key="4">
    <source>
        <dbReference type="RefSeq" id="XP_058986559.1"/>
    </source>
</evidence>